<sequence length="183" mass="19892">MIGASIQTVTDWLLLWSGGVPVAWFVLVGSLVEEVLAPIPSAVVMITAGALAAARGAWWLWLLPYAVLGAIGKTAGSWPFYWLADKAEDWAGRKWGRVFGLSHEKIESFGLLMAEKRWGNWLLFALMVLPIFPTNIASVGCGLIKLDPKLYFKITLAGFFIRALLLVSVGYLGLSGLAWLVAG</sequence>
<dbReference type="PANTHER" id="PTHR42709:SF6">
    <property type="entry name" value="UNDECAPRENYL PHOSPHATE TRANSPORTER A"/>
    <property type="match status" value="1"/>
</dbReference>
<evidence type="ECO:0000313" key="8">
    <source>
        <dbReference type="EMBL" id="PIR45707.1"/>
    </source>
</evidence>
<proteinExistence type="predicted"/>
<evidence type="ECO:0000259" key="7">
    <source>
        <dbReference type="Pfam" id="PF09335"/>
    </source>
</evidence>
<evidence type="ECO:0000313" key="9">
    <source>
        <dbReference type="Proteomes" id="UP000230431"/>
    </source>
</evidence>
<organism evidence="8 9">
    <name type="scientific">Candidatus Vogelbacteria bacterium CG10_big_fil_rev_8_21_14_0_10_49_38</name>
    <dbReference type="NCBI Taxonomy" id="1975043"/>
    <lineage>
        <taxon>Bacteria</taxon>
        <taxon>Candidatus Vogeliibacteriota</taxon>
    </lineage>
</organism>
<keyword evidence="4 6" id="KW-1133">Transmembrane helix</keyword>
<dbReference type="Pfam" id="PF09335">
    <property type="entry name" value="VTT_dom"/>
    <property type="match status" value="1"/>
</dbReference>
<dbReference type="AlphaFoldDB" id="A0A2H0RGX0"/>
<feature type="transmembrane region" description="Helical" evidence="6">
    <location>
        <begin position="121"/>
        <end position="144"/>
    </location>
</feature>
<dbReference type="GO" id="GO:0005886">
    <property type="term" value="C:plasma membrane"/>
    <property type="evidence" value="ECO:0007669"/>
    <property type="project" value="UniProtKB-SubCell"/>
</dbReference>
<gene>
    <name evidence="8" type="ORF">COV08_03515</name>
</gene>
<comment type="subcellular location">
    <subcellularLocation>
        <location evidence="1">Cell membrane</location>
        <topology evidence="1">Multi-pass membrane protein</topology>
    </subcellularLocation>
</comment>
<keyword evidence="5 6" id="KW-0472">Membrane</keyword>
<feature type="transmembrane region" description="Helical" evidence="6">
    <location>
        <begin position="12"/>
        <end position="32"/>
    </location>
</feature>
<evidence type="ECO:0000256" key="3">
    <source>
        <dbReference type="ARBA" id="ARBA00022692"/>
    </source>
</evidence>
<dbReference type="InterPro" id="IPR051311">
    <property type="entry name" value="DedA_domain"/>
</dbReference>
<evidence type="ECO:0000256" key="6">
    <source>
        <dbReference type="SAM" id="Phobius"/>
    </source>
</evidence>
<feature type="transmembrane region" description="Helical" evidence="6">
    <location>
        <begin position="39"/>
        <end position="61"/>
    </location>
</feature>
<reference evidence="8 9" key="1">
    <citation type="submission" date="2017-09" db="EMBL/GenBank/DDBJ databases">
        <title>Depth-based differentiation of microbial function through sediment-hosted aquifers and enrichment of novel symbionts in the deep terrestrial subsurface.</title>
        <authorList>
            <person name="Probst A.J."/>
            <person name="Ladd B."/>
            <person name="Jarett J.K."/>
            <person name="Geller-Mcgrath D.E."/>
            <person name="Sieber C.M."/>
            <person name="Emerson J.B."/>
            <person name="Anantharaman K."/>
            <person name="Thomas B.C."/>
            <person name="Malmstrom R."/>
            <person name="Stieglmeier M."/>
            <person name="Klingl A."/>
            <person name="Woyke T."/>
            <person name="Ryan C.M."/>
            <person name="Banfield J.F."/>
        </authorList>
    </citation>
    <scope>NUCLEOTIDE SEQUENCE [LARGE SCALE GENOMIC DNA]</scope>
    <source>
        <strain evidence="8">CG10_big_fil_rev_8_21_14_0_10_49_38</strain>
    </source>
</reference>
<dbReference type="PANTHER" id="PTHR42709">
    <property type="entry name" value="ALKALINE PHOSPHATASE LIKE PROTEIN"/>
    <property type="match status" value="1"/>
</dbReference>
<protein>
    <recommendedName>
        <fullName evidence="7">VTT domain-containing protein</fullName>
    </recommendedName>
</protein>
<dbReference type="EMBL" id="PCYK01000030">
    <property type="protein sequence ID" value="PIR45707.1"/>
    <property type="molecule type" value="Genomic_DNA"/>
</dbReference>
<evidence type="ECO:0000256" key="5">
    <source>
        <dbReference type="ARBA" id="ARBA00023136"/>
    </source>
</evidence>
<dbReference type="Proteomes" id="UP000230431">
    <property type="component" value="Unassembled WGS sequence"/>
</dbReference>
<dbReference type="InterPro" id="IPR032816">
    <property type="entry name" value="VTT_dom"/>
</dbReference>
<evidence type="ECO:0000256" key="1">
    <source>
        <dbReference type="ARBA" id="ARBA00004651"/>
    </source>
</evidence>
<keyword evidence="3 6" id="KW-0812">Transmembrane</keyword>
<name>A0A2H0RGX0_9BACT</name>
<evidence type="ECO:0000256" key="4">
    <source>
        <dbReference type="ARBA" id="ARBA00022989"/>
    </source>
</evidence>
<keyword evidence="2" id="KW-1003">Cell membrane</keyword>
<feature type="domain" description="VTT" evidence="7">
    <location>
        <begin position="39"/>
        <end position="171"/>
    </location>
</feature>
<comment type="caution">
    <text evidence="8">The sequence shown here is derived from an EMBL/GenBank/DDBJ whole genome shotgun (WGS) entry which is preliminary data.</text>
</comment>
<feature type="transmembrane region" description="Helical" evidence="6">
    <location>
        <begin position="156"/>
        <end position="182"/>
    </location>
</feature>
<accession>A0A2H0RGX0</accession>
<evidence type="ECO:0000256" key="2">
    <source>
        <dbReference type="ARBA" id="ARBA00022475"/>
    </source>
</evidence>